<comment type="caution">
    <text evidence="1">The sequence shown here is derived from an EMBL/GenBank/DDBJ whole genome shotgun (WGS) entry which is preliminary data.</text>
</comment>
<name>A0A845AF64_9SPHN</name>
<accession>A0A845AF64</accession>
<dbReference type="SUPFAM" id="SSF53335">
    <property type="entry name" value="S-adenosyl-L-methionine-dependent methyltransferases"/>
    <property type="match status" value="1"/>
</dbReference>
<sequence length="183" mass="19402">MIDSQLRTSGVNEPFVLKRMADVRREEFVPEAQRAAAYMDRAIRLPDGGFLPAPVFHGMMLAEANPQADDHAVVVDGGSGYLSALLEPLVASLVTIDTQAAVDGKVGKTTPTLLLIDGAIEHLPDALVAKLDDGTRIVTGLIERGVTQLAAGRKVGDGLALVPLTEVGVPRMAAFDRASTWSF</sequence>
<dbReference type="EMBL" id="WTYA01000002">
    <property type="protein sequence ID" value="MXP28049.1"/>
    <property type="molecule type" value="Genomic_DNA"/>
</dbReference>
<dbReference type="OrthoDB" id="9798496at2"/>
<gene>
    <name evidence="1" type="ORF">GRI58_04335</name>
</gene>
<keyword evidence="1" id="KW-0489">Methyltransferase</keyword>
<dbReference type="AlphaFoldDB" id="A0A845AF64"/>
<evidence type="ECO:0000313" key="1">
    <source>
        <dbReference type="EMBL" id="MXP28049.1"/>
    </source>
</evidence>
<dbReference type="GO" id="GO:0008168">
    <property type="term" value="F:methyltransferase activity"/>
    <property type="evidence" value="ECO:0007669"/>
    <property type="project" value="UniProtKB-KW"/>
</dbReference>
<keyword evidence="2" id="KW-1185">Reference proteome</keyword>
<dbReference type="Pfam" id="PF01135">
    <property type="entry name" value="PCMT"/>
    <property type="match status" value="1"/>
</dbReference>
<dbReference type="Proteomes" id="UP000439780">
    <property type="component" value="Unassembled WGS sequence"/>
</dbReference>
<evidence type="ECO:0000313" key="2">
    <source>
        <dbReference type="Proteomes" id="UP000439780"/>
    </source>
</evidence>
<reference evidence="1 2" key="1">
    <citation type="submission" date="2019-12" db="EMBL/GenBank/DDBJ databases">
        <title>Genomic-based taxomic classification of the family Erythrobacteraceae.</title>
        <authorList>
            <person name="Xu L."/>
        </authorList>
    </citation>
    <scope>NUCLEOTIDE SEQUENCE [LARGE SCALE GENOMIC DNA]</scope>
    <source>
        <strain evidence="1 2">KEMB 9005-328</strain>
    </source>
</reference>
<dbReference type="GO" id="GO:0032259">
    <property type="term" value="P:methylation"/>
    <property type="evidence" value="ECO:0007669"/>
    <property type="project" value="UniProtKB-KW"/>
</dbReference>
<keyword evidence="1" id="KW-0808">Transferase</keyword>
<dbReference type="InterPro" id="IPR029063">
    <property type="entry name" value="SAM-dependent_MTases_sf"/>
</dbReference>
<protein>
    <submittedName>
        <fullName evidence="1">Protein-L-isoaspartate O-methyltransferase</fullName>
    </submittedName>
</protein>
<dbReference type="Gene3D" id="3.40.50.150">
    <property type="entry name" value="Vaccinia Virus protein VP39"/>
    <property type="match status" value="1"/>
</dbReference>
<proteinExistence type="predicted"/>
<organism evidence="1 2">
    <name type="scientific">Qipengyuania algicida</name>
    <dbReference type="NCBI Taxonomy" id="1836209"/>
    <lineage>
        <taxon>Bacteria</taxon>
        <taxon>Pseudomonadati</taxon>
        <taxon>Pseudomonadota</taxon>
        <taxon>Alphaproteobacteria</taxon>
        <taxon>Sphingomonadales</taxon>
        <taxon>Erythrobacteraceae</taxon>
        <taxon>Qipengyuania</taxon>
    </lineage>
</organism>